<accession>F4Q5F7</accession>
<feature type="region of interest" description="Disordered" evidence="2">
    <location>
        <begin position="165"/>
        <end position="294"/>
    </location>
</feature>
<evidence type="ECO:0000313" key="3">
    <source>
        <dbReference type="EMBL" id="EGG17216.1"/>
    </source>
</evidence>
<gene>
    <name evidence="3" type="ORF">DFA_08203</name>
</gene>
<feature type="compositionally biased region" description="Polar residues" evidence="2">
    <location>
        <begin position="168"/>
        <end position="177"/>
    </location>
</feature>
<keyword evidence="1" id="KW-0175">Coiled coil</keyword>
<feature type="coiled-coil region" evidence="1">
    <location>
        <begin position="115"/>
        <end position="142"/>
    </location>
</feature>
<dbReference type="EMBL" id="GL883021">
    <property type="protein sequence ID" value="EGG17216.1"/>
    <property type="molecule type" value="Genomic_DNA"/>
</dbReference>
<keyword evidence="4" id="KW-1185">Reference proteome</keyword>
<feature type="compositionally biased region" description="Low complexity" evidence="2">
    <location>
        <begin position="179"/>
        <end position="196"/>
    </location>
</feature>
<organism evidence="3 4">
    <name type="scientific">Cavenderia fasciculata</name>
    <name type="common">Slime mold</name>
    <name type="synonym">Dictyostelium fasciculatum</name>
    <dbReference type="NCBI Taxonomy" id="261658"/>
    <lineage>
        <taxon>Eukaryota</taxon>
        <taxon>Amoebozoa</taxon>
        <taxon>Evosea</taxon>
        <taxon>Eumycetozoa</taxon>
        <taxon>Dictyostelia</taxon>
        <taxon>Acytosteliales</taxon>
        <taxon>Cavenderiaceae</taxon>
        <taxon>Cavenderia</taxon>
    </lineage>
</organism>
<dbReference type="OrthoDB" id="20441at2759"/>
<dbReference type="KEGG" id="dfa:DFA_08203"/>
<dbReference type="AlphaFoldDB" id="F4Q5F7"/>
<evidence type="ECO:0000313" key="4">
    <source>
        <dbReference type="Proteomes" id="UP000007797"/>
    </source>
</evidence>
<reference evidence="4" key="1">
    <citation type="journal article" date="2011" name="Genome Res.">
        <title>Phylogeny-wide analysis of social amoeba genomes highlights ancient origins for complex intercellular communication.</title>
        <authorList>
            <person name="Heidel A.J."/>
            <person name="Lawal H.M."/>
            <person name="Felder M."/>
            <person name="Schilde C."/>
            <person name="Helps N.R."/>
            <person name="Tunggal B."/>
            <person name="Rivero F."/>
            <person name="John U."/>
            <person name="Schleicher M."/>
            <person name="Eichinger L."/>
            <person name="Platzer M."/>
            <person name="Noegel A.A."/>
            <person name="Schaap P."/>
            <person name="Gloeckner G."/>
        </authorList>
    </citation>
    <scope>NUCLEOTIDE SEQUENCE [LARGE SCALE GENOMIC DNA]</scope>
    <source>
        <strain evidence="4">SH3</strain>
    </source>
</reference>
<feature type="compositionally biased region" description="Low complexity" evidence="2">
    <location>
        <begin position="223"/>
        <end position="248"/>
    </location>
</feature>
<proteinExistence type="predicted"/>
<dbReference type="Proteomes" id="UP000007797">
    <property type="component" value="Unassembled WGS sequence"/>
</dbReference>
<dbReference type="GeneID" id="14868710"/>
<protein>
    <submittedName>
        <fullName evidence="3">Uncharacterized protein</fullName>
    </submittedName>
</protein>
<feature type="region of interest" description="Disordered" evidence="2">
    <location>
        <begin position="1"/>
        <end position="53"/>
    </location>
</feature>
<sequence length="294" mass="33488">MESPIQHHHNHHNQQHPSVKFNDKVEVQHITIPPSPTPSSYSGNHSVSRSEYERVEKRNQFLEKELEYVKGEVQSTRRILSEREELLLQLQWDQDDPKIDLEGQKKKKKSKERYQTEEKQQIDRLRQQMRLMENALAERDLNISRLHKELNDTKVVHQQQIEMLRQPVQRSKTSWGFRSSPSSSPLGFKPSPGSSPAIMDTSRINGGNSPIGTPMAPGPNFQSPSSSSPNSPATSSPLASSYATASSPVLDSNDFNKKMNKKPSLFFTFKKDKKKTPHSNIQDANWNQPTTIAN</sequence>
<name>F4Q5F7_CACFS</name>
<feature type="compositionally biased region" description="Polar residues" evidence="2">
    <location>
        <begin position="202"/>
        <end position="211"/>
    </location>
</feature>
<evidence type="ECO:0000256" key="2">
    <source>
        <dbReference type="SAM" id="MobiDB-lite"/>
    </source>
</evidence>
<dbReference type="RefSeq" id="XP_004355700.1">
    <property type="nucleotide sequence ID" value="XM_004355647.1"/>
</dbReference>
<feature type="compositionally biased region" description="Polar residues" evidence="2">
    <location>
        <begin position="278"/>
        <end position="294"/>
    </location>
</feature>
<feature type="compositionally biased region" description="Basic residues" evidence="2">
    <location>
        <begin position="1"/>
        <end position="14"/>
    </location>
</feature>
<dbReference type="OMA" id="WGFRSSP"/>
<evidence type="ECO:0000256" key="1">
    <source>
        <dbReference type="SAM" id="Coils"/>
    </source>
</evidence>